<feature type="repeat" description="ANK" evidence="3">
    <location>
        <begin position="243"/>
        <end position="275"/>
    </location>
</feature>
<dbReference type="Proteomes" id="UP000230069">
    <property type="component" value="Unassembled WGS sequence"/>
</dbReference>
<dbReference type="AlphaFoldDB" id="A0A2G5DAY4"/>
<feature type="repeat" description="ANK" evidence="3">
    <location>
        <begin position="177"/>
        <end position="209"/>
    </location>
</feature>
<feature type="compositionally biased region" description="Acidic residues" evidence="4">
    <location>
        <begin position="65"/>
        <end position="90"/>
    </location>
</feature>
<dbReference type="OrthoDB" id="1577640at2759"/>
<dbReference type="PROSITE" id="PS50088">
    <property type="entry name" value="ANK_REPEAT"/>
    <property type="match status" value="3"/>
</dbReference>
<feature type="non-terminal residue" evidence="6">
    <location>
        <position position="1"/>
    </location>
</feature>
<name>A0A2G5DAY4_AQUCA</name>
<sequence length="309" mass="34241">RKTKEMLTATRLLPCSALLSSATTTTTTTSTTSKTCNPNGRILTPILIKPKKTRIFAVYSNENSDTWEEPDGGSNSDYEEDDEWDSEQESSFDVISGSNSTSSLTNVRHEDEHFIKEVEHLLTPDERAILQQNETPDLSKISTRKWGVLQTLALSQQIPFMDKLLVQGVDIDAPDQDGLTALHKAVIGKREAVISHLLRKGANPHVRDKDGATPLHYAVQVGAMQTVKLLIKYKVDVNTEDNEGWTPLHVAIQSRSRDIAKILLVNGADKTRRTKDGTSVLDLSLCYGKDFKSYELTKLVKLVPAGIDP</sequence>
<evidence type="ECO:0000256" key="5">
    <source>
        <dbReference type="SAM" id="SignalP"/>
    </source>
</evidence>
<feature type="chain" id="PRO_5013767756" evidence="5">
    <location>
        <begin position="29"/>
        <end position="309"/>
    </location>
</feature>
<protein>
    <submittedName>
        <fullName evidence="6">Uncharacterized protein</fullName>
    </submittedName>
</protein>
<dbReference type="PRINTS" id="PR01415">
    <property type="entry name" value="ANKYRIN"/>
</dbReference>
<gene>
    <name evidence="6" type="ORF">AQUCO_02500224v1</name>
</gene>
<keyword evidence="5" id="KW-0732">Signal</keyword>
<feature type="region of interest" description="Disordered" evidence="4">
    <location>
        <begin position="62"/>
        <end position="106"/>
    </location>
</feature>
<feature type="repeat" description="ANK" evidence="3">
    <location>
        <begin position="210"/>
        <end position="242"/>
    </location>
</feature>
<dbReference type="PROSITE" id="PS50297">
    <property type="entry name" value="ANK_REP_REGION"/>
    <property type="match status" value="3"/>
</dbReference>
<evidence type="ECO:0000313" key="6">
    <source>
        <dbReference type="EMBL" id="PIA40377.1"/>
    </source>
</evidence>
<dbReference type="EMBL" id="KZ305042">
    <property type="protein sequence ID" value="PIA40377.1"/>
    <property type="molecule type" value="Genomic_DNA"/>
</dbReference>
<accession>A0A2G5DAY4</accession>
<reference evidence="6 7" key="1">
    <citation type="submission" date="2017-09" db="EMBL/GenBank/DDBJ databases">
        <title>WGS assembly of Aquilegia coerulea Goldsmith.</title>
        <authorList>
            <person name="Hodges S."/>
            <person name="Kramer E."/>
            <person name="Nordborg M."/>
            <person name="Tomkins J."/>
            <person name="Borevitz J."/>
            <person name="Derieg N."/>
            <person name="Yan J."/>
            <person name="Mihaltcheva S."/>
            <person name="Hayes R.D."/>
            <person name="Rokhsar D."/>
        </authorList>
    </citation>
    <scope>NUCLEOTIDE SEQUENCE [LARGE SCALE GENOMIC DNA]</scope>
    <source>
        <strain evidence="7">cv. Goldsmith</strain>
    </source>
</reference>
<feature type="compositionally biased region" description="Polar residues" evidence="4">
    <location>
        <begin position="96"/>
        <end position="106"/>
    </location>
</feature>
<keyword evidence="7" id="KW-1185">Reference proteome</keyword>
<dbReference type="PANTHER" id="PTHR24203">
    <property type="entry name" value="ANKYRIN REPEAT FAMILY PROTEIN"/>
    <property type="match status" value="1"/>
</dbReference>
<proteinExistence type="predicted"/>
<keyword evidence="1" id="KW-0677">Repeat</keyword>
<dbReference type="Gene3D" id="1.25.40.20">
    <property type="entry name" value="Ankyrin repeat-containing domain"/>
    <property type="match status" value="2"/>
</dbReference>
<dbReference type="InterPro" id="IPR002110">
    <property type="entry name" value="Ankyrin_rpt"/>
</dbReference>
<dbReference type="InterPro" id="IPR036770">
    <property type="entry name" value="Ankyrin_rpt-contain_sf"/>
</dbReference>
<evidence type="ECO:0000313" key="7">
    <source>
        <dbReference type="Proteomes" id="UP000230069"/>
    </source>
</evidence>
<evidence type="ECO:0000256" key="1">
    <source>
        <dbReference type="ARBA" id="ARBA00022737"/>
    </source>
</evidence>
<evidence type="ECO:0000256" key="2">
    <source>
        <dbReference type="ARBA" id="ARBA00023043"/>
    </source>
</evidence>
<keyword evidence="2 3" id="KW-0040">ANK repeat</keyword>
<dbReference type="Pfam" id="PF12796">
    <property type="entry name" value="Ank_2"/>
    <property type="match status" value="1"/>
</dbReference>
<evidence type="ECO:0000256" key="3">
    <source>
        <dbReference type="PROSITE-ProRule" id="PRU00023"/>
    </source>
</evidence>
<evidence type="ECO:0000256" key="4">
    <source>
        <dbReference type="SAM" id="MobiDB-lite"/>
    </source>
</evidence>
<dbReference type="SMART" id="SM00248">
    <property type="entry name" value="ANK"/>
    <property type="match status" value="3"/>
</dbReference>
<organism evidence="6 7">
    <name type="scientific">Aquilegia coerulea</name>
    <name type="common">Rocky mountain columbine</name>
    <dbReference type="NCBI Taxonomy" id="218851"/>
    <lineage>
        <taxon>Eukaryota</taxon>
        <taxon>Viridiplantae</taxon>
        <taxon>Streptophyta</taxon>
        <taxon>Embryophyta</taxon>
        <taxon>Tracheophyta</taxon>
        <taxon>Spermatophyta</taxon>
        <taxon>Magnoliopsida</taxon>
        <taxon>Ranunculales</taxon>
        <taxon>Ranunculaceae</taxon>
        <taxon>Thalictroideae</taxon>
        <taxon>Aquilegia</taxon>
    </lineage>
</organism>
<dbReference type="PANTHER" id="PTHR24203:SF76">
    <property type="entry name" value="ANKYRIN REPEAT DOMAIN-CONTAINING PROTEIN EMB506, CHLOROPLASTIC"/>
    <property type="match status" value="1"/>
</dbReference>
<dbReference type="SUPFAM" id="SSF48403">
    <property type="entry name" value="Ankyrin repeat"/>
    <property type="match status" value="1"/>
</dbReference>
<feature type="signal peptide" evidence="5">
    <location>
        <begin position="1"/>
        <end position="28"/>
    </location>
</feature>